<sequence>MTQQPFIKREGSRLMEGAKPFRFGGPNIYWLGLDENVGGIDWPTPFRVIDALDTAKEMGATVVRSHTMAASQGCPKALSPKLGEYNEEAFRRVDFAIKEAGRRGLRLIIPFVCNWSYYHGGRSTFTGWRGLEDPNAFYTDEEVVRDFKAYIYTIVNRVNSYTGIAYKDDPMILAWELGNELNDAPAAWVEEICTFLKQIAPRHLTAHGKQFQLDADKIAIPSLDILDVHYYPANAEELLRDARAVQAAGKVYIAGEYGWPDCDLQAFLTAAEIEEAVSGTCFWSLFGHHDEGGYVQHYDGFAVHYPGCGINEELQQRIQQLREHAFRMSGRSLPETSLPDAPVITAAAAAVKIRGTVGAAYYTIEKSTEGEGGPWRIVYDKQPVQHAGTWIDPTRIHTKEAYYRVKAHSLSGEAGVYSSVYKSNPF</sequence>
<evidence type="ECO:0000256" key="4">
    <source>
        <dbReference type="ARBA" id="ARBA00022525"/>
    </source>
</evidence>
<keyword evidence="5" id="KW-0732">Signal</keyword>
<dbReference type="GO" id="GO:0016985">
    <property type="term" value="F:mannan endo-1,4-beta-mannosidase activity"/>
    <property type="evidence" value="ECO:0007669"/>
    <property type="project" value="UniProtKB-EC"/>
</dbReference>
<keyword evidence="7 9" id="KW-0326">Glycosidase</keyword>
<comment type="caution">
    <text evidence="9">The sequence shown here is derived from an EMBL/GenBank/DDBJ whole genome shotgun (WGS) entry which is preliminary data.</text>
</comment>
<proteinExistence type="predicted"/>
<dbReference type="InterPro" id="IPR001547">
    <property type="entry name" value="Glyco_hydro_5"/>
</dbReference>
<evidence type="ECO:0000313" key="9">
    <source>
        <dbReference type="EMBL" id="MBB3154094.1"/>
    </source>
</evidence>
<keyword evidence="10" id="KW-1185">Reference proteome</keyword>
<evidence type="ECO:0000256" key="1">
    <source>
        <dbReference type="ARBA" id="ARBA00001678"/>
    </source>
</evidence>
<evidence type="ECO:0000256" key="2">
    <source>
        <dbReference type="ARBA" id="ARBA00004613"/>
    </source>
</evidence>
<dbReference type="InterPro" id="IPR017853">
    <property type="entry name" value="GH"/>
</dbReference>
<keyword evidence="4" id="KW-0964">Secreted</keyword>
<evidence type="ECO:0000259" key="8">
    <source>
        <dbReference type="Pfam" id="PF26410"/>
    </source>
</evidence>
<dbReference type="EMBL" id="JACHXW010000014">
    <property type="protein sequence ID" value="MBB3154094.1"/>
    <property type="molecule type" value="Genomic_DNA"/>
</dbReference>
<dbReference type="PANTHER" id="PTHR31451:SF39">
    <property type="entry name" value="MANNAN ENDO-1,4-BETA-MANNOSIDASE 1"/>
    <property type="match status" value="1"/>
</dbReference>
<evidence type="ECO:0000256" key="6">
    <source>
        <dbReference type="ARBA" id="ARBA00022801"/>
    </source>
</evidence>
<comment type="subcellular location">
    <subcellularLocation>
        <location evidence="2">Secreted</location>
    </subcellularLocation>
</comment>
<dbReference type="GO" id="GO:0005576">
    <property type="term" value="C:extracellular region"/>
    <property type="evidence" value="ECO:0007669"/>
    <property type="project" value="UniProtKB-SubCell"/>
</dbReference>
<dbReference type="InterPro" id="IPR045053">
    <property type="entry name" value="MAN-like"/>
</dbReference>
<dbReference type="RefSeq" id="WP_183566918.1">
    <property type="nucleotide sequence ID" value="NZ_CBCSLB010000014.1"/>
</dbReference>
<name>A0A7W5CBE8_9BACL</name>
<evidence type="ECO:0000256" key="7">
    <source>
        <dbReference type="ARBA" id="ARBA00023295"/>
    </source>
</evidence>
<protein>
    <recommendedName>
        <fullName evidence="3">mannan endo-1,4-beta-mannosidase</fullName>
        <ecNumber evidence="3">3.2.1.78</ecNumber>
    </recommendedName>
</protein>
<reference evidence="9 10" key="1">
    <citation type="submission" date="2020-08" db="EMBL/GenBank/DDBJ databases">
        <title>Genomic Encyclopedia of Type Strains, Phase III (KMG-III): the genomes of soil and plant-associated and newly described type strains.</title>
        <authorList>
            <person name="Whitman W."/>
        </authorList>
    </citation>
    <scope>NUCLEOTIDE SEQUENCE [LARGE SCALE GENOMIC DNA]</scope>
    <source>
        <strain evidence="9 10">CECT 8234</strain>
    </source>
</reference>
<dbReference type="Proteomes" id="UP000518605">
    <property type="component" value="Unassembled WGS sequence"/>
</dbReference>
<dbReference type="Pfam" id="PF26410">
    <property type="entry name" value="GH5_mannosidase"/>
    <property type="match status" value="1"/>
</dbReference>
<gene>
    <name evidence="9" type="ORF">FHS16_004170</name>
</gene>
<organism evidence="9 10">
    <name type="scientific">Paenibacillus endophyticus</name>
    <dbReference type="NCBI Taxonomy" id="1294268"/>
    <lineage>
        <taxon>Bacteria</taxon>
        <taxon>Bacillati</taxon>
        <taxon>Bacillota</taxon>
        <taxon>Bacilli</taxon>
        <taxon>Bacillales</taxon>
        <taxon>Paenibacillaceae</taxon>
        <taxon>Paenibacillus</taxon>
    </lineage>
</organism>
<evidence type="ECO:0000256" key="3">
    <source>
        <dbReference type="ARBA" id="ARBA00012706"/>
    </source>
</evidence>
<accession>A0A7W5CBE8</accession>
<dbReference type="PANTHER" id="PTHR31451">
    <property type="match status" value="1"/>
</dbReference>
<dbReference type="EC" id="3.2.1.78" evidence="3"/>
<keyword evidence="6 9" id="KW-0378">Hydrolase</keyword>
<comment type="catalytic activity">
    <reaction evidence="1">
        <text>Random hydrolysis of (1-&gt;4)-beta-D-mannosidic linkages in mannans, galactomannans and glucomannans.</text>
        <dbReference type="EC" id="3.2.1.78"/>
    </reaction>
</comment>
<dbReference type="GO" id="GO:0000272">
    <property type="term" value="P:polysaccharide catabolic process"/>
    <property type="evidence" value="ECO:0007669"/>
    <property type="project" value="InterPro"/>
</dbReference>
<feature type="domain" description="Glycoside hydrolase family 5" evidence="8">
    <location>
        <begin position="5"/>
        <end position="215"/>
    </location>
</feature>
<dbReference type="AlphaFoldDB" id="A0A7W5CBE8"/>
<evidence type="ECO:0000256" key="5">
    <source>
        <dbReference type="ARBA" id="ARBA00022729"/>
    </source>
</evidence>
<dbReference type="Gene3D" id="3.20.20.80">
    <property type="entry name" value="Glycosidases"/>
    <property type="match status" value="1"/>
</dbReference>
<evidence type="ECO:0000313" key="10">
    <source>
        <dbReference type="Proteomes" id="UP000518605"/>
    </source>
</evidence>
<dbReference type="SUPFAM" id="SSF51445">
    <property type="entry name" value="(Trans)glycosidases"/>
    <property type="match status" value="1"/>
</dbReference>